<protein>
    <submittedName>
        <fullName evidence="1">Uncharacterized protein</fullName>
    </submittedName>
</protein>
<dbReference type="OrthoDB" id="10393561at2759"/>
<organism evidence="1 2">
    <name type="scientific">Trichinella nativa</name>
    <dbReference type="NCBI Taxonomy" id="6335"/>
    <lineage>
        <taxon>Eukaryota</taxon>
        <taxon>Metazoa</taxon>
        <taxon>Ecdysozoa</taxon>
        <taxon>Nematoda</taxon>
        <taxon>Enoplea</taxon>
        <taxon>Dorylaimia</taxon>
        <taxon>Trichinellida</taxon>
        <taxon>Trichinellidae</taxon>
        <taxon>Trichinella</taxon>
    </lineage>
</organism>
<evidence type="ECO:0000313" key="1">
    <source>
        <dbReference type="EMBL" id="KRZ58240.1"/>
    </source>
</evidence>
<reference evidence="1 2" key="1">
    <citation type="submission" date="2015-05" db="EMBL/GenBank/DDBJ databases">
        <title>Evolution of Trichinella species and genotypes.</title>
        <authorList>
            <person name="Korhonen P.K."/>
            <person name="Edoardo P."/>
            <person name="Giuseppe L.R."/>
            <person name="Gasser R.B."/>
        </authorList>
    </citation>
    <scope>NUCLEOTIDE SEQUENCE [LARGE SCALE GENOMIC DNA]</scope>
    <source>
        <strain evidence="1">ISS10</strain>
    </source>
</reference>
<gene>
    <name evidence="1" type="ORF">T02_302</name>
</gene>
<dbReference type="EMBL" id="JYDW01000061">
    <property type="protein sequence ID" value="KRZ58240.1"/>
    <property type="molecule type" value="Genomic_DNA"/>
</dbReference>
<keyword evidence="2" id="KW-1185">Reference proteome</keyword>
<proteinExistence type="predicted"/>
<name>A0A0V1LFG0_9BILA</name>
<comment type="caution">
    <text evidence="1">The sequence shown here is derived from an EMBL/GenBank/DDBJ whole genome shotgun (WGS) entry which is preliminary data.</text>
</comment>
<dbReference type="Proteomes" id="UP000054721">
    <property type="component" value="Unassembled WGS sequence"/>
</dbReference>
<dbReference type="AlphaFoldDB" id="A0A0V1LFG0"/>
<accession>A0A0V1LFG0</accession>
<evidence type="ECO:0000313" key="2">
    <source>
        <dbReference type="Proteomes" id="UP000054721"/>
    </source>
</evidence>
<sequence>MPKCVKRNSIFESSTVKITLRCADRRREKIFNPLQNCLIFNPQMDCWSHVRFWVPGVTLLPLEKHFYVAEKMQQSNLRNSADLRLFWNGRLIMAIFTKEMIIILVETSYPKFCMNHNI</sequence>